<name>F8L9H5_SIMNZ</name>
<organism evidence="1 2">
    <name type="scientific">Simkania negevensis (strain ATCC VR-1471 / DSM 27360 / Z)</name>
    <dbReference type="NCBI Taxonomy" id="331113"/>
    <lineage>
        <taxon>Bacteria</taxon>
        <taxon>Pseudomonadati</taxon>
        <taxon>Chlamydiota</taxon>
        <taxon>Chlamydiia</taxon>
        <taxon>Parachlamydiales</taxon>
        <taxon>Simkaniaceae</taxon>
        <taxon>Simkania</taxon>
    </lineage>
</organism>
<reference key="1">
    <citation type="journal article" date="2011" name="Mol. Biol. Evol.">
        <title>Unity in variety -- the pan-genome of the Chlamydiae.</title>
        <authorList>
            <person name="Collingro A."/>
            <person name="Tischler P."/>
            <person name="Weinmaier T."/>
            <person name="Penz T."/>
            <person name="Heinz E."/>
            <person name="Brunham R.C."/>
            <person name="Read T.D."/>
            <person name="Bavoil P.M."/>
            <person name="Sachse K."/>
            <person name="Kahane S."/>
            <person name="Friedman M.G."/>
            <person name="Rattei T."/>
            <person name="Myers G.S.A."/>
            <person name="Horn M."/>
        </authorList>
    </citation>
    <scope>NUCLEOTIDE SEQUENCE</scope>
    <source>
        <strain>Z</strain>
    </source>
</reference>
<reference evidence="1 2" key="2">
    <citation type="journal article" date="2011" name="Mol. Biol. Evol.">
        <title>Unity in variety--the pan-genome of the Chlamydiae.</title>
        <authorList>
            <person name="Collingro A."/>
            <person name="Tischler P."/>
            <person name="Weinmaier T."/>
            <person name="Penz T."/>
            <person name="Heinz E."/>
            <person name="Brunham R.C."/>
            <person name="Read T.D."/>
            <person name="Bavoil P.M."/>
            <person name="Sachse K."/>
            <person name="Kahane S."/>
            <person name="Friedman M.G."/>
            <person name="Rattei T."/>
            <person name="Myers G.S."/>
            <person name="Horn M."/>
        </authorList>
    </citation>
    <scope>NUCLEOTIDE SEQUENCE [LARGE SCALE GENOMIC DNA]</scope>
    <source>
        <strain evidence="2">ATCC VR-1471 / Z</strain>
    </source>
</reference>
<gene>
    <name evidence="1" type="ordered locus">SNE_A16350</name>
</gene>
<evidence type="ECO:0000313" key="1">
    <source>
        <dbReference type="EMBL" id="CCB89512.1"/>
    </source>
</evidence>
<protein>
    <recommendedName>
        <fullName evidence="3">Prolyl 4-hydroxylase alpha subunit Fe(2+) 2OG dioxygenase domain-containing protein</fullName>
    </recommendedName>
</protein>
<sequence>MWFLKQICKKRIICFAIPVLHKSEQEFHKTNFVNGDVGKPLLLTAMLSTSEKYLPEYGLGTAYYDHSGKKVFSSDCIDMRLILFEGDIMHGVEASHLPEKGAWRISYVFKLLLNPKQSSQNIKESLKKLLLTDILEG</sequence>
<dbReference type="EMBL" id="FR872582">
    <property type="protein sequence ID" value="CCB89512.1"/>
    <property type="molecule type" value="Genomic_DNA"/>
</dbReference>
<dbReference type="HOGENOM" id="CLU_1863824_0_0_0"/>
<evidence type="ECO:0008006" key="3">
    <source>
        <dbReference type="Google" id="ProtNLM"/>
    </source>
</evidence>
<proteinExistence type="predicted"/>
<dbReference type="Proteomes" id="UP000000496">
    <property type="component" value="Chromosome gsn.131"/>
</dbReference>
<accession>F8L9H5</accession>
<dbReference type="STRING" id="331113.SNE_A16350"/>
<evidence type="ECO:0000313" key="2">
    <source>
        <dbReference type="Proteomes" id="UP000000496"/>
    </source>
</evidence>
<keyword evidence="2" id="KW-1185">Reference proteome</keyword>
<dbReference type="AlphaFoldDB" id="F8L9H5"/>
<dbReference type="KEGG" id="sng:SNE_A16350"/>
<dbReference type="eggNOG" id="ENOG50347MG">
    <property type="taxonomic scope" value="Bacteria"/>
</dbReference>